<proteinExistence type="predicted"/>
<keyword evidence="5" id="KW-1185">Reference proteome</keyword>
<reference evidence="5" key="1">
    <citation type="journal article" date="2019" name="Int. J. Syst. Evol. Microbiol.">
        <title>The Global Catalogue of Microorganisms (GCM) 10K type strain sequencing project: providing services to taxonomists for standard genome sequencing and annotation.</title>
        <authorList>
            <consortium name="The Broad Institute Genomics Platform"/>
            <consortium name="The Broad Institute Genome Sequencing Center for Infectious Disease"/>
            <person name="Wu L."/>
            <person name="Ma J."/>
        </authorList>
    </citation>
    <scope>NUCLEOTIDE SEQUENCE [LARGE SCALE GENOMIC DNA]</scope>
    <source>
        <strain evidence="5">JCM 18302</strain>
    </source>
</reference>
<dbReference type="InterPro" id="IPR036271">
    <property type="entry name" value="Tet_transcr_reg_TetR-rel_C_sf"/>
</dbReference>
<evidence type="ECO:0000313" key="5">
    <source>
        <dbReference type="Proteomes" id="UP001500804"/>
    </source>
</evidence>
<dbReference type="InterPro" id="IPR041490">
    <property type="entry name" value="KstR2_TetR_C"/>
</dbReference>
<dbReference type="Gene3D" id="1.10.10.60">
    <property type="entry name" value="Homeodomain-like"/>
    <property type="match status" value="1"/>
</dbReference>
<gene>
    <name evidence="4" type="ORF">GCM10023320_68800</name>
</gene>
<feature type="domain" description="HTH tetR-type" evidence="2">
    <location>
        <begin position="20"/>
        <end position="67"/>
    </location>
</feature>
<evidence type="ECO:0000259" key="2">
    <source>
        <dbReference type="Pfam" id="PF00440"/>
    </source>
</evidence>
<evidence type="ECO:0000313" key="4">
    <source>
        <dbReference type="EMBL" id="GAA5136936.1"/>
    </source>
</evidence>
<dbReference type="PANTHER" id="PTHR30328:SF54">
    <property type="entry name" value="HTH-TYPE TRANSCRIPTIONAL REPRESSOR SCO4008"/>
    <property type="match status" value="1"/>
</dbReference>
<dbReference type="RefSeq" id="WP_345610986.1">
    <property type="nucleotide sequence ID" value="NZ_BAABJO010000036.1"/>
</dbReference>
<feature type="domain" description="HTH-type transcriptional repressor KstR2 C-terminal" evidence="3">
    <location>
        <begin position="88"/>
        <end position="174"/>
    </location>
</feature>
<protein>
    <submittedName>
        <fullName evidence="4">TetR family transcriptional regulator</fullName>
    </submittedName>
</protein>
<accession>A0ABP9NYA8</accession>
<dbReference type="InterPro" id="IPR009057">
    <property type="entry name" value="Homeodomain-like_sf"/>
</dbReference>
<comment type="caution">
    <text evidence="4">The sequence shown here is derived from an EMBL/GenBank/DDBJ whole genome shotgun (WGS) entry which is preliminary data.</text>
</comment>
<keyword evidence="1" id="KW-0238">DNA-binding</keyword>
<organism evidence="4 5">
    <name type="scientific">Pseudonocardia adelaidensis</name>
    <dbReference type="NCBI Taxonomy" id="648754"/>
    <lineage>
        <taxon>Bacteria</taxon>
        <taxon>Bacillati</taxon>
        <taxon>Actinomycetota</taxon>
        <taxon>Actinomycetes</taxon>
        <taxon>Pseudonocardiales</taxon>
        <taxon>Pseudonocardiaceae</taxon>
        <taxon>Pseudonocardia</taxon>
    </lineage>
</organism>
<dbReference type="Gene3D" id="1.10.357.10">
    <property type="entry name" value="Tetracycline Repressor, domain 2"/>
    <property type="match status" value="1"/>
</dbReference>
<dbReference type="SUPFAM" id="SSF46689">
    <property type="entry name" value="Homeodomain-like"/>
    <property type="match status" value="1"/>
</dbReference>
<dbReference type="EMBL" id="BAABJO010000036">
    <property type="protein sequence ID" value="GAA5136936.1"/>
    <property type="molecule type" value="Genomic_DNA"/>
</dbReference>
<sequence>MRVTAPSERSFTTTARRAQIVRAAIETIAELGLNQASFARIAQRAGLSSTRLISYHFAGKDDLMQAVVDEVFSSAGQYIAPYVLAEPTPSAKLRGFIRGSARYYTEHRRDVVAVRDVWANFRHPDGTPRFGVDAHEPEFEVVARILREGQARGEFREFDPRVVAITLRQALDGLAAFVATDPDLDVESYTSELIALFDRATRA</sequence>
<name>A0ABP9NYA8_9PSEU</name>
<dbReference type="PANTHER" id="PTHR30328">
    <property type="entry name" value="TRANSCRIPTIONAL REPRESSOR"/>
    <property type="match status" value="1"/>
</dbReference>
<dbReference type="InterPro" id="IPR001647">
    <property type="entry name" value="HTH_TetR"/>
</dbReference>
<dbReference type="Pfam" id="PF17932">
    <property type="entry name" value="TetR_C_24"/>
    <property type="match status" value="1"/>
</dbReference>
<dbReference type="InterPro" id="IPR050109">
    <property type="entry name" value="HTH-type_TetR-like_transc_reg"/>
</dbReference>
<evidence type="ECO:0000259" key="3">
    <source>
        <dbReference type="Pfam" id="PF17932"/>
    </source>
</evidence>
<evidence type="ECO:0000256" key="1">
    <source>
        <dbReference type="ARBA" id="ARBA00023125"/>
    </source>
</evidence>
<dbReference type="Pfam" id="PF00440">
    <property type="entry name" value="TetR_N"/>
    <property type="match status" value="1"/>
</dbReference>
<dbReference type="SUPFAM" id="SSF48498">
    <property type="entry name" value="Tetracyclin repressor-like, C-terminal domain"/>
    <property type="match status" value="1"/>
</dbReference>
<dbReference type="Proteomes" id="UP001500804">
    <property type="component" value="Unassembled WGS sequence"/>
</dbReference>